<accession>M8C840</accession>
<dbReference type="PANTHER" id="PTHR35828:SF21">
    <property type="entry name" value="F-BOX DOMAIN-CONTAINING PROTEIN"/>
    <property type="match status" value="1"/>
</dbReference>
<name>M8C840_AEGTA</name>
<organism evidence="1">
    <name type="scientific">Aegilops tauschii</name>
    <name type="common">Tausch's goatgrass</name>
    <name type="synonym">Aegilops squarrosa</name>
    <dbReference type="NCBI Taxonomy" id="37682"/>
    <lineage>
        <taxon>Eukaryota</taxon>
        <taxon>Viridiplantae</taxon>
        <taxon>Streptophyta</taxon>
        <taxon>Embryophyta</taxon>
        <taxon>Tracheophyta</taxon>
        <taxon>Spermatophyta</taxon>
        <taxon>Magnoliopsida</taxon>
        <taxon>Liliopsida</taxon>
        <taxon>Poales</taxon>
        <taxon>Poaceae</taxon>
        <taxon>BOP clade</taxon>
        <taxon>Pooideae</taxon>
        <taxon>Triticodae</taxon>
        <taxon>Triticeae</taxon>
        <taxon>Triticinae</taxon>
        <taxon>Aegilops</taxon>
    </lineage>
</organism>
<proteinExistence type="predicted"/>
<evidence type="ECO:0000313" key="1">
    <source>
        <dbReference type="EnsemblPlants" id="EMT30233"/>
    </source>
</evidence>
<dbReference type="EnsemblPlants" id="EMT30233">
    <property type="protein sequence ID" value="EMT30233"/>
    <property type="gene ID" value="F775_15070"/>
</dbReference>
<reference evidence="1" key="1">
    <citation type="submission" date="2015-06" db="UniProtKB">
        <authorList>
            <consortium name="EnsemblPlants"/>
        </authorList>
    </citation>
    <scope>IDENTIFICATION</scope>
</reference>
<evidence type="ECO:0008006" key="2">
    <source>
        <dbReference type="Google" id="ProtNLM"/>
    </source>
</evidence>
<sequence length="319" mass="35416">MLHRLATICKKWCRLVTDRCFLGRPWPGYSPSSFVAFFTEGNRHEELDAGCLPGPEPCFIPARRSALGPCRHSLGSFVTPSHAGLFSAVLPLISRHDLVVVRLEAHDTTGYPDKTIFQLGVCNLHAATCVMLRPLKVSPIFYDYDCNAYAILTSVDCCSKDALTPTVPPSNPSSFFQVVIIGYTGDDFKYNLHMFSSDKSSGHKRTNCFDSDAQSYDYGSFSDAIVHSGLAHWIFHNYGEGCLQVINLDAKTGNISFTKLPLKLNYQPTSHPCLTLGINGVLSLLWMQKEGPQLQIWEQHEDKETSGVLQNGYVIEQSS</sequence>
<protein>
    <recommendedName>
        <fullName evidence="2">F-box associated domain-containing protein</fullName>
    </recommendedName>
</protein>
<dbReference type="AlphaFoldDB" id="M8C840"/>
<dbReference type="PANTHER" id="PTHR35828">
    <property type="entry name" value="OS08G0203800 PROTEIN-RELATED"/>
    <property type="match status" value="1"/>
</dbReference>